<dbReference type="eggNOG" id="ENOG5032RUE">
    <property type="taxonomic scope" value="Bacteria"/>
</dbReference>
<sequence>MNEEKEMPYILKEENIEEFLKKSEMDEFEEEDFGEFYPDDYEMIDKSGMFEDFRFKLVVLETLLGKNASFVEEFEKLTEKLEEKYDDYVFEIGNFVNPVIVEPILKFFENVKLTAEDLEKVDEICFDGGLEIYGILCPNWDGEDYLFQTHSVKGFEKLKNLKKVIFISCCDEELLDEFRENGIAVE</sequence>
<evidence type="ECO:0000259" key="1">
    <source>
        <dbReference type="Pfam" id="PF21832"/>
    </source>
</evidence>
<dbReference type="InterPro" id="IPR054187">
    <property type="entry name" value="DUF6892"/>
</dbReference>
<reference evidence="2 3" key="1">
    <citation type="submission" date="2009-09" db="EMBL/GenBank/DDBJ databases">
        <authorList>
            <person name="Weinstock G."/>
            <person name="Sodergren E."/>
            <person name="Clifton S."/>
            <person name="Fulton L."/>
            <person name="Fulton B."/>
            <person name="Courtney L."/>
            <person name="Fronick C."/>
            <person name="Harrison M."/>
            <person name="Strong C."/>
            <person name="Farmer C."/>
            <person name="Delahaunty K."/>
            <person name="Markovic C."/>
            <person name="Hall O."/>
            <person name="Minx P."/>
            <person name="Tomlinson C."/>
            <person name="Mitreva M."/>
            <person name="Nelson J."/>
            <person name="Hou S."/>
            <person name="Wollam A."/>
            <person name="Pepin K.H."/>
            <person name="Johnson M."/>
            <person name="Bhonagiri V."/>
            <person name="Nash W.E."/>
            <person name="Warren W."/>
            <person name="Chinwalla A."/>
            <person name="Mardis E.R."/>
            <person name="Wilson R.K."/>
        </authorList>
    </citation>
    <scope>NUCLEOTIDE SEQUENCE [LARGE SCALE GENOMIC DNA]</scope>
    <source>
        <strain evidence="2 3">F0254</strain>
    </source>
</reference>
<dbReference type="STRING" id="634994.GCWU000323_01454"/>
<name>C9MY32_9FUSO</name>
<proteinExistence type="predicted"/>
<dbReference type="AlphaFoldDB" id="C9MY32"/>
<organism evidence="2 3">
    <name type="scientific">Leptotrichia hofstadii F0254</name>
    <dbReference type="NCBI Taxonomy" id="634994"/>
    <lineage>
        <taxon>Bacteria</taxon>
        <taxon>Fusobacteriati</taxon>
        <taxon>Fusobacteriota</taxon>
        <taxon>Fusobacteriia</taxon>
        <taxon>Fusobacteriales</taxon>
        <taxon>Leptotrichiaceae</taxon>
        <taxon>Leptotrichia</taxon>
    </lineage>
</organism>
<gene>
    <name evidence="2" type="ORF">GCWU000323_01454</name>
</gene>
<accession>C9MY32</accession>
<protein>
    <recommendedName>
        <fullName evidence="1">DUF6892 domain-containing protein</fullName>
    </recommendedName>
</protein>
<dbReference type="HOGENOM" id="CLU_128144_0_0_0"/>
<feature type="domain" description="DUF6892" evidence="1">
    <location>
        <begin position="49"/>
        <end position="185"/>
    </location>
</feature>
<dbReference type="EMBL" id="ACVB02000010">
    <property type="protein sequence ID" value="EEX74412.1"/>
    <property type="molecule type" value="Genomic_DNA"/>
</dbReference>
<comment type="caution">
    <text evidence="2">The sequence shown here is derived from an EMBL/GenBank/DDBJ whole genome shotgun (WGS) entry which is preliminary data.</text>
</comment>
<evidence type="ECO:0000313" key="2">
    <source>
        <dbReference type="EMBL" id="EEX74412.1"/>
    </source>
</evidence>
<dbReference type="Pfam" id="PF21832">
    <property type="entry name" value="DUF6892"/>
    <property type="match status" value="1"/>
</dbReference>
<evidence type="ECO:0000313" key="3">
    <source>
        <dbReference type="Proteomes" id="UP000006233"/>
    </source>
</evidence>
<dbReference type="Proteomes" id="UP000006233">
    <property type="component" value="Unassembled WGS sequence"/>
</dbReference>